<dbReference type="InterPro" id="IPR044861">
    <property type="entry name" value="IPNS-like_FE2OG_OXY"/>
</dbReference>
<evidence type="ECO:0000259" key="3">
    <source>
        <dbReference type="PROSITE" id="PS51471"/>
    </source>
</evidence>
<dbReference type="GO" id="GO:0046872">
    <property type="term" value="F:metal ion binding"/>
    <property type="evidence" value="ECO:0007669"/>
    <property type="project" value="UniProtKB-KW"/>
</dbReference>
<sequence length="360" mass="39956">MPGIQLPPFPDDISTHPLLIVDYELIKASDAQEIDKLWKAATGLGFWYLKNHGTDREVDNMFEMGEETMKLPQDERLKFYHKGIKSPGSFGYKTAGEYMTDQDGTPDTIDYISIAKDDALAYPGVIHRTYPVTVNAHMESTIIPFVRKSFEINNTILSVFEEKLGIVGGALLKCHSAEDLSGSDARCIRAPAEPNREFGKDKVALSAHTDLGSLSFLHNRLGGLQVLPPGSTGWQYVRPIPGHAICNIGDTLTILTGGILHSNMHRVIPPPGAQGAYTRWSVVYFTRPGKDVRLRALAEESAMIKDNIGRMSPKDRAKYDPNTTAGEWSARRIKFLSTKNRTGPESWHASRGMEYRPDAV</sequence>
<keyword evidence="5" id="KW-1185">Reference proteome</keyword>
<evidence type="ECO:0000256" key="2">
    <source>
        <dbReference type="SAM" id="MobiDB-lite"/>
    </source>
</evidence>
<evidence type="ECO:0000313" key="5">
    <source>
        <dbReference type="Proteomes" id="UP000308199"/>
    </source>
</evidence>
<dbReference type="PROSITE" id="PS51471">
    <property type="entry name" value="FE2OG_OXY"/>
    <property type="match status" value="1"/>
</dbReference>
<name>A0A4S4KWP4_9AGAM</name>
<protein>
    <recommendedName>
        <fullName evidence="3">Fe2OG dioxygenase domain-containing protein</fullName>
    </recommendedName>
</protein>
<dbReference type="Gene3D" id="2.60.120.330">
    <property type="entry name" value="B-lactam Antibiotic, Isopenicillin N Synthase, Chain"/>
    <property type="match status" value="1"/>
</dbReference>
<comment type="caution">
    <text evidence="4">The sequence shown here is derived from an EMBL/GenBank/DDBJ whole genome shotgun (WGS) entry which is preliminary data.</text>
</comment>
<organism evidence="4 5">
    <name type="scientific">Phellinidium pouzarii</name>
    <dbReference type="NCBI Taxonomy" id="167371"/>
    <lineage>
        <taxon>Eukaryota</taxon>
        <taxon>Fungi</taxon>
        <taxon>Dikarya</taxon>
        <taxon>Basidiomycota</taxon>
        <taxon>Agaricomycotina</taxon>
        <taxon>Agaricomycetes</taxon>
        <taxon>Hymenochaetales</taxon>
        <taxon>Hymenochaetaceae</taxon>
        <taxon>Phellinidium</taxon>
    </lineage>
</organism>
<evidence type="ECO:0000256" key="1">
    <source>
        <dbReference type="RuleBase" id="RU003682"/>
    </source>
</evidence>
<feature type="compositionally biased region" description="Basic and acidic residues" evidence="2">
    <location>
        <begin position="351"/>
        <end position="360"/>
    </location>
</feature>
<feature type="region of interest" description="Disordered" evidence="2">
    <location>
        <begin position="340"/>
        <end position="360"/>
    </location>
</feature>
<dbReference type="OrthoDB" id="406156at2759"/>
<evidence type="ECO:0000313" key="4">
    <source>
        <dbReference type="EMBL" id="THH03266.1"/>
    </source>
</evidence>
<dbReference type="GO" id="GO:0016491">
    <property type="term" value="F:oxidoreductase activity"/>
    <property type="evidence" value="ECO:0007669"/>
    <property type="project" value="UniProtKB-KW"/>
</dbReference>
<dbReference type="PANTHER" id="PTHR47990">
    <property type="entry name" value="2-OXOGLUTARATE (2OG) AND FE(II)-DEPENDENT OXYGENASE SUPERFAMILY PROTEIN-RELATED"/>
    <property type="match status" value="1"/>
</dbReference>
<keyword evidence="1" id="KW-0479">Metal-binding</keyword>
<reference evidence="4 5" key="1">
    <citation type="submission" date="2019-02" db="EMBL/GenBank/DDBJ databases">
        <title>Genome sequencing of the rare red list fungi Phellinidium pouzarii.</title>
        <authorList>
            <person name="Buettner E."/>
            <person name="Kellner H."/>
        </authorList>
    </citation>
    <scope>NUCLEOTIDE SEQUENCE [LARGE SCALE GENOMIC DNA]</scope>
    <source>
        <strain evidence="4 5">DSM 108285</strain>
    </source>
</reference>
<dbReference type="InterPro" id="IPR005123">
    <property type="entry name" value="Oxoglu/Fe-dep_dioxygenase_dom"/>
</dbReference>
<dbReference type="InterPro" id="IPR027443">
    <property type="entry name" value="IPNS-like_sf"/>
</dbReference>
<dbReference type="InterPro" id="IPR026992">
    <property type="entry name" value="DIOX_N"/>
</dbReference>
<keyword evidence="1" id="KW-0408">Iron</keyword>
<comment type="similarity">
    <text evidence="1">Belongs to the iron/ascorbate-dependent oxidoreductase family.</text>
</comment>
<dbReference type="Pfam" id="PF03171">
    <property type="entry name" value="2OG-FeII_Oxy"/>
    <property type="match status" value="1"/>
</dbReference>
<dbReference type="Proteomes" id="UP000308199">
    <property type="component" value="Unassembled WGS sequence"/>
</dbReference>
<keyword evidence="1" id="KW-0560">Oxidoreductase</keyword>
<accession>A0A4S4KWP4</accession>
<gene>
    <name evidence="4" type="ORF">EW145_g6394</name>
</gene>
<dbReference type="AlphaFoldDB" id="A0A4S4KWP4"/>
<proteinExistence type="inferred from homology"/>
<dbReference type="SUPFAM" id="SSF51197">
    <property type="entry name" value="Clavaminate synthase-like"/>
    <property type="match status" value="1"/>
</dbReference>
<dbReference type="EMBL" id="SGPK01000476">
    <property type="protein sequence ID" value="THH03266.1"/>
    <property type="molecule type" value="Genomic_DNA"/>
</dbReference>
<dbReference type="Pfam" id="PF14226">
    <property type="entry name" value="DIOX_N"/>
    <property type="match status" value="1"/>
</dbReference>
<dbReference type="InterPro" id="IPR050231">
    <property type="entry name" value="Iron_ascorbate_oxido_reductase"/>
</dbReference>
<feature type="domain" description="Fe2OG dioxygenase" evidence="3">
    <location>
        <begin position="181"/>
        <end position="288"/>
    </location>
</feature>